<evidence type="ECO:0000256" key="2">
    <source>
        <dbReference type="SAM" id="MobiDB-lite"/>
    </source>
</evidence>
<dbReference type="Proteomes" id="UP001583177">
    <property type="component" value="Unassembled WGS sequence"/>
</dbReference>
<dbReference type="Gene3D" id="3.40.50.1820">
    <property type="entry name" value="alpha/beta hydrolase"/>
    <property type="match status" value="1"/>
</dbReference>
<feature type="compositionally biased region" description="Polar residues" evidence="2">
    <location>
        <begin position="1088"/>
        <end position="1111"/>
    </location>
</feature>
<reference evidence="3 4" key="1">
    <citation type="journal article" date="2024" name="IMA Fungus">
        <title>IMA Genome - F19 : A genome assembly and annotation guide to empower mycologists, including annotated draft genome sequences of Ceratocystis pirilliformis, Diaporthe australafricana, Fusarium ophioides, Paecilomyces lecythidis, and Sporothrix stenoceras.</title>
        <authorList>
            <person name="Aylward J."/>
            <person name="Wilson A.M."/>
            <person name="Visagie C.M."/>
            <person name="Spraker J."/>
            <person name="Barnes I."/>
            <person name="Buitendag C."/>
            <person name="Ceriani C."/>
            <person name="Del Mar Angel L."/>
            <person name="du Plessis D."/>
            <person name="Fuchs T."/>
            <person name="Gasser K."/>
            <person name="Kramer D."/>
            <person name="Li W."/>
            <person name="Munsamy K."/>
            <person name="Piso A."/>
            <person name="Price J.L."/>
            <person name="Sonnekus B."/>
            <person name="Thomas C."/>
            <person name="van der Nest A."/>
            <person name="van Dijk A."/>
            <person name="van Heerden A."/>
            <person name="van Vuuren N."/>
            <person name="Yilmaz N."/>
            <person name="Duong T.A."/>
            <person name="van der Merwe N.A."/>
            <person name="Wingfield M.J."/>
            <person name="Wingfield B.D."/>
        </authorList>
    </citation>
    <scope>NUCLEOTIDE SEQUENCE [LARGE SCALE GENOMIC DNA]</scope>
    <source>
        <strain evidence="3 4">CMW 18300</strain>
    </source>
</reference>
<feature type="compositionally biased region" description="Polar residues" evidence="2">
    <location>
        <begin position="936"/>
        <end position="946"/>
    </location>
</feature>
<proteinExistence type="predicted"/>
<feature type="compositionally biased region" description="Low complexity" evidence="2">
    <location>
        <begin position="972"/>
        <end position="981"/>
    </location>
</feature>
<dbReference type="EMBL" id="JAWRVE010000082">
    <property type="protein sequence ID" value="KAL1861821.1"/>
    <property type="molecule type" value="Genomic_DNA"/>
</dbReference>
<dbReference type="SUPFAM" id="SSF53474">
    <property type="entry name" value="alpha/beta-Hydrolases"/>
    <property type="match status" value="1"/>
</dbReference>
<feature type="compositionally biased region" description="Low complexity" evidence="2">
    <location>
        <begin position="1356"/>
        <end position="1367"/>
    </location>
</feature>
<protein>
    <recommendedName>
        <fullName evidence="5">LipA and NB-ARC domain-containing protein</fullName>
    </recommendedName>
</protein>
<dbReference type="InterPro" id="IPR029058">
    <property type="entry name" value="AB_hydrolase_fold"/>
</dbReference>
<feature type="region of interest" description="Disordered" evidence="2">
    <location>
        <begin position="1054"/>
        <end position="1073"/>
    </location>
</feature>
<feature type="compositionally biased region" description="Low complexity" evidence="2">
    <location>
        <begin position="1217"/>
        <end position="1246"/>
    </location>
</feature>
<sequence>MGTINKRISRFDITAVYSHPSAKVDIVLVHGLNGDPQRTWTAKAPDGNGAFWPADLLPKSLEAEGAHANVLVYGYNADVSSKKHGTGPSTNYIHQHAQTLVTFLTTYRKSKKTTRNPIIWVAHSLGGILVKRALEHSDSVRVADHEEYRSIYVSTYGIIFLGTPHDGSELASWGSALQGMAGHVPRKFFDSEPVLIETLRKDNETLDNININFLNIYQRFKIHMVHENQKTDLKGTKALIVDAKSAAPRLPGVTSYGVEADLGQSGGSSQVAAGTLSVLETPALSSASSGSALFSIEQAESHDAELPDHQNETTTSSLPAPPEQPAPPSPLPLLPQPAPPEPGLQSLEKQHASQDALFIHPEAFRPNSYFVGRRDELDDLHRMLQDRRRRLEGTSTVLISCLPGGGKTHMARQYVFAHRKEYPGGIFWLRATSIQELEGEFWRIARTAALKDLMDRTDIEELRDHSKVVDLVRRWFNGLEGWLMVLDGIMFDSGIERFVPDAVGSSMILTSTDPTASGNHHFNNPQLLQLPLLPAQDAQELLLLETEKRKPWSQEDLSQATELVQILGRLPLMIHCTAQQLKSNQEPLATFLKRYRNRPKIGKVPAYEYVLEQLQARGATAALNVMSILVFFDQNMPVEMMALGLHALGKEIPYKTRDASTHGRGSLSNTLRVLIAFALVERTESQDVSPTSSRSSKQSLPLPSESLDTLRVHSVIQRYFIESLATKGQHAYWLERTVEVFFKSYDEADRRISELPKVGLPDDYRRFYIHGKKLVENLKRYERRHAELQRLRKEVEARLEDIHDKVHGLSSKIQAMIIDQSEEIAQTSIFDRTNSLSESDSATSSSQSQSQQDSWARMDEDDPRFYQSPVAIAPGQRYDAYGLPFPYPDGSTIPAEPDQYEDEQERTPQITPKIGHSSPDLAQNGWTTVVPTYQNNQRPRTDSLINQKGHHKSDSEIGVSRDIARSPFFHTSPPRGGSRSSSKGRLSAHSEAELALQKMRKVSPPTPRGGRAVQDKGRSLSSSTTTRPKDIMSRGEYNYARVASGLTPTDKSSAAEFYRGPSGKPVSGSSWTAETVRRFKESLRPTGRKSSTGSSESRTALTPGSAQTSPGTEEVATMPPFPQVTGSRTARSSPGGVTPFYPPSLPFERMTGDARRNPPPSLHQWNSNSYTPGLGRLEALNLPRGQQGLAYDPNALPYPYPPNIWVPAPEAVSAPMSRDSSQQSSNQSSSGRRRGGSLALATTATAVRGRRHSSPLSSPVGSVPSPASRLPALGHSRPPSVVTEPSPRLRPRYDVQDLPAGQGRVYLPEPLPRQRAGSSKPGAGAGVPVRPRWYKRASGRLRGRTQSQSPSAGLRVSGAGSVHSAGSPDTGSAGDGGEAMARSGSGGIVVGDGRIIGFGDVPVNVDLAREGPRAPPMSRSSSGGVGLGIMHE</sequence>
<feature type="region of interest" description="Disordered" evidence="2">
    <location>
        <begin position="881"/>
        <end position="924"/>
    </location>
</feature>
<dbReference type="Gene3D" id="3.40.50.300">
    <property type="entry name" value="P-loop containing nucleotide triphosphate hydrolases"/>
    <property type="match status" value="1"/>
</dbReference>
<dbReference type="InterPro" id="IPR027417">
    <property type="entry name" value="P-loop_NTPase"/>
</dbReference>
<feature type="region of interest" description="Disordered" evidence="2">
    <location>
        <begin position="1078"/>
        <end position="1169"/>
    </location>
</feature>
<feature type="region of interest" description="Disordered" evidence="2">
    <location>
        <begin position="1409"/>
        <end position="1432"/>
    </location>
</feature>
<organism evidence="3 4">
    <name type="scientific">Diaporthe australafricana</name>
    <dbReference type="NCBI Taxonomy" id="127596"/>
    <lineage>
        <taxon>Eukaryota</taxon>
        <taxon>Fungi</taxon>
        <taxon>Dikarya</taxon>
        <taxon>Ascomycota</taxon>
        <taxon>Pezizomycotina</taxon>
        <taxon>Sordariomycetes</taxon>
        <taxon>Sordariomycetidae</taxon>
        <taxon>Diaporthales</taxon>
        <taxon>Diaporthaceae</taxon>
        <taxon>Diaporthe</taxon>
    </lineage>
</organism>
<feature type="coiled-coil region" evidence="1">
    <location>
        <begin position="771"/>
        <end position="805"/>
    </location>
</feature>
<dbReference type="PANTHER" id="PTHR48187">
    <property type="entry name" value="LD21810P"/>
    <property type="match status" value="1"/>
</dbReference>
<feature type="compositionally biased region" description="Low complexity" evidence="2">
    <location>
        <begin position="1254"/>
        <end position="1268"/>
    </location>
</feature>
<evidence type="ECO:0000256" key="1">
    <source>
        <dbReference type="SAM" id="Coils"/>
    </source>
</evidence>
<gene>
    <name evidence="3" type="ORF">Daus18300_008637</name>
</gene>
<feature type="region of interest" description="Disordered" evidence="2">
    <location>
        <begin position="833"/>
        <end position="861"/>
    </location>
</feature>
<feature type="region of interest" description="Disordered" evidence="2">
    <location>
        <begin position="936"/>
        <end position="1034"/>
    </location>
</feature>
<evidence type="ECO:0000313" key="3">
    <source>
        <dbReference type="EMBL" id="KAL1861821.1"/>
    </source>
</evidence>
<dbReference type="SUPFAM" id="SSF52540">
    <property type="entry name" value="P-loop containing nucleoside triphosphate hydrolases"/>
    <property type="match status" value="1"/>
</dbReference>
<dbReference type="PANTHER" id="PTHR48187:SF2">
    <property type="entry name" value="LD21810P"/>
    <property type="match status" value="1"/>
</dbReference>
<keyword evidence="4" id="KW-1185">Reference proteome</keyword>
<feature type="region of interest" description="Disordered" evidence="2">
    <location>
        <begin position="300"/>
        <end position="348"/>
    </location>
</feature>
<evidence type="ECO:0000313" key="4">
    <source>
        <dbReference type="Proteomes" id="UP001583177"/>
    </source>
</evidence>
<accession>A0ABR3WHH4</accession>
<feature type="compositionally biased region" description="Basic and acidic residues" evidence="2">
    <location>
        <begin position="300"/>
        <end position="311"/>
    </location>
</feature>
<keyword evidence="1" id="KW-0175">Coiled coil</keyword>
<feature type="compositionally biased region" description="Gly residues" evidence="2">
    <location>
        <begin position="1423"/>
        <end position="1432"/>
    </location>
</feature>
<comment type="caution">
    <text evidence="3">The sequence shown here is derived from an EMBL/GenBank/DDBJ whole genome shotgun (WGS) entry which is preliminary data.</text>
</comment>
<feature type="compositionally biased region" description="Basic residues" evidence="2">
    <location>
        <begin position="1332"/>
        <end position="1343"/>
    </location>
</feature>
<name>A0ABR3WHH4_9PEZI</name>
<feature type="compositionally biased region" description="Pro residues" evidence="2">
    <location>
        <begin position="319"/>
        <end position="342"/>
    </location>
</feature>
<feature type="compositionally biased region" description="Low complexity" evidence="2">
    <location>
        <begin position="835"/>
        <end position="854"/>
    </location>
</feature>
<evidence type="ECO:0008006" key="5">
    <source>
        <dbReference type="Google" id="ProtNLM"/>
    </source>
</evidence>
<feature type="region of interest" description="Disordered" evidence="2">
    <location>
        <begin position="1212"/>
        <end position="1380"/>
    </location>
</feature>